<gene>
    <name evidence="1" type="ORF">J4G78_03970</name>
</gene>
<reference evidence="1 2" key="1">
    <citation type="submission" date="2021-03" db="EMBL/GenBank/DDBJ databases">
        <title>Complete genome of Parasphingorhabdus_sp.JHSY0214.</title>
        <authorList>
            <person name="Yoo J.H."/>
            <person name="Bae J.W."/>
        </authorList>
    </citation>
    <scope>NUCLEOTIDE SEQUENCE [LARGE SCALE GENOMIC DNA]</scope>
    <source>
        <strain evidence="1 2">JHSY0214</strain>
    </source>
</reference>
<dbReference type="Proteomes" id="UP000663923">
    <property type="component" value="Chromosome"/>
</dbReference>
<dbReference type="InterPro" id="IPR016024">
    <property type="entry name" value="ARM-type_fold"/>
</dbReference>
<dbReference type="RefSeq" id="WP_207988674.1">
    <property type="nucleotide sequence ID" value="NZ_CP071794.1"/>
</dbReference>
<sequence>MALSAAALLTRLQVYDGRAVSMLGEIEAEYGGEAAYLDAVIALAAHDQADVSSGATWLIKAALERGEVLSAAQSEALWDEIPAIRYWQAQLHICQSAAYLSFSADGAATMDRWLTPLLHHDRPFLRAWSVDALCRIAVQHPEYGTAARDAARAAAKDSTASVRARVRQLGDVLADI</sequence>
<keyword evidence="2" id="KW-1185">Reference proteome</keyword>
<accession>A0ABX7T8H6</accession>
<organism evidence="1 2">
    <name type="scientific">Parasphingorhabdus cellanae</name>
    <dbReference type="NCBI Taxonomy" id="2806553"/>
    <lineage>
        <taxon>Bacteria</taxon>
        <taxon>Pseudomonadati</taxon>
        <taxon>Pseudomonadota</taxon>
        <taxon>Alphaproteobacteria</taxon>
        <taxon>Sphingomonadales</taxon>
        <taxon>Sphingomonadaceae</taxon>
        <taxon>Parasphingorhabdus</taxon>
    </lineage>
</organism>
<evidence type="ECO:0000313" key="1">
    <source>
        <dbReference type="EMBL" id="QTD56744.1"/>
    </source>
</evidence>
<name>A0ABX7T8H6_9SPHN</name>
<proteinExistence type="predicted"/>
<dbReference type="EMBL" id="CP071794">
    <property type="protein sequence ID" value="QTD56744.1"/>
    <property type="molecule type" value="Genomic_DNA"/>
</dbReference>
<evidence type="ECO:0000313" key="2">
    <source>
        <dbReference type="Proteomes" id="UP000663923"/>
    </source>
</evidence>
<dbReference type="SUPFAM" id="SSF48371">
    <property type="entry name" value="ARM repeat"/>
    <property type="match status" value="1"/>
</dbReference>
<protein>
    <recommendedName>
        <fullName evidence="3">HEAT repeat domain-containing protein</fullName>
    </recommendedName>
</protein>
<evidence type="ECO:0008006" key="3">
    <source>
        <dbReference type="Google" id="ProtNLM"/>
    </source>
</evidence>